<feature type="region of interest" description="C-terminal hotdog fold" evidence="13">
    <location>
        <begin position="2961"/>
        <end position="3109"/>
    </location>
</feature>
<dbReference type="InterPro" id="IPR011053">
    <property type="entry name" value="Single_hybrid_motif"/>
</dbReference>
<comment type="pathway">
    <text evidence="4">Antibiotic biosynthesis.</text>
</comment>
<evidence type="ECO:0000259" key="16">
    <source>
        <dbReference type="PROSITE" id="PS50968"/>
    </source>
</evidence>
<organism evidence="19 20">
    <name type="scientific">Nocardiopsis terrae</name>
    <dbReference type="NCBI Taxonomy" id="372655"/>
    <lineage>
        <taxon>Bacteria</taxon>
        <taxon>Bacillati</taxon>
        <taxon>Actinomycetota</taxon>
        <taxon>Actinomycetes</taxon>
        <taxon>Streptosporangiales</taxon>
        <taxon>Nocardiopsidaceae</taxon>
        <taxon>Nocardiopsis</taxon>
    </lineage>
</organism>
<dbReference type="Gene3D" id="3.40.50.12780">
    <property type="entry name" value="N-terminal domain of ligase-like"/>
    <property type="match status" value="1"/>
</dbReference>
<dbReference type="PROSITE" id="PS52019">
    <property type="entry name" value="PKS_MFAS_DH"/>
    <property type="match status" value="1"/>
</dbReference>
<dbReference type="InterPro" id="IPR000873">
    <property type="entry name" value="AMP-dep_synth/lig_dom"/>
</dbReference>
<gene>
    <name evidence="19" type="ORF">H4W79_001124</name>
</gene>
<dbReference type="InterPro" id="IPR050091">
    <property type="entry name" value="PKS_NRPS_Biosynth_Enz"/>
</dbReference>
<dbReference type="Pfam" id="PF08242">
    <property type="entry name" value="Methyltransf_12"/>
    <property type="match status" value="1"/>
</dbReference>
<feature type="region of interest" description="Disordered" evidence="14">
    <location>
        <begin position="2205"/>
        <end position="2246"/>
    </location>
</feature>
<feature type="region of interest" description="Disordered" evidence="14">
    <location>
        <begin position="1048"/>
        <end position="1077"/>
    </location>
</feature>
<dbReference type="InterPro" id="IPR057326">
    <property type="entry name" value="KR_dom"/>
</dbReference>
<feature type="region of interest" description="Disordered" evidence="14">
    <location>
        <begin position="453"/>
        <end position="478"/>
    </location>
</feature>
<evidence type="ECO:0000256" key="11">
    <source>
        <dbReference type="ARBA" id="ARBA00022823"/>
    </source>
</evidence>
<feature type="region of interest" description="Disordered" evidence="14">
    <location>
        <begin position="74"/>
        <end position="109"/>
    </location>
</feature>
<evidence type="ECO:0000256" key="7">
    <source>
        <dbReference type="ARBA" id="ARBA00022490"/>
    </source>
</evidence>
<dbReference type="Pfam" id="PF00198">
    <property type="entry name" value="2-oxoacid_dh"/>
    <property type="match status" value="1"/>
</dbReference>
<feature type="region of interest" description="Disordered" evidence="14">
    <location>
        <begin position="3103"/>
        <end position="3158"/>
    </location>
</feature>
<evidence type="ECO:0000256" key="4">
    <source>
        <dbReference type="ARBA" id="ARBA00004792"/>
    </source>
</evidence>
<dbReference type="InterPro" id="IPR032821">
    <property type="entry name" value="PKS_assoc"/>
</dbReference>
<feature type="compositionally biased region" description="Low complexity" evidence="14">
    <location>
        <begin position="3116"/>
        <end position="3130"/>
    </location>
</feature>
<feature type="domain" description="Lipoyl-binding" evidence="16">
    <location>
        <begin position="1"/>
        <end position="76"/>
    </location>
</feature>
<dbReference type="Gene3D" id="3.10.129.110">
    <property type="entry name" value="Polyketide synthase dehydratase"/>
    <property type="match status" value="2"/>
</dbReference>
<evidence type="ECO:0000256" key="13">
    <source>
        <dbReference type="PROSITE-ProRule" id="PRU01363"/>
    </source>
</evidence>
<feature type="domain" description="Ketosynthase family 3 (KS3)" evidence="17">
    <location>
        <begin position="478"/>
        <end position="898"/>
    </location>
</feature>
<dbReference type="PANTHER" id="PTHR43775">
    <property type="entry name" value="FATTY ACID SYNTHASE"/>
    <property type="match status" value="1"/>
</dbReference>
<dbReference type="InterPro" id="IPR000089">
    <property type="entry name" value="Biotin_lipoyl"/>
</dbReference>
<dbReference type="Gene3D" id="1.10.1240.100">
    <property type="match status" value="1"/>
</dbReference>
<evidence type="ECO:0000256" key="6">
    <source>
        <dbReference type="ARBA" id="ARBA00022450"/>
    </source>
</evidence>
<feature type="domain" description="Ketosynthase family 3 (KS3)" evidence="17">
    <location>
        <begin position="2246"/>
        <end position="2671"/>
    </location>
</feature>
<comment type="cofactor">
    <cofactor evidence="1">
        <name>(R)-lipoate</name>
        <dbReference type="ChEBI" id="CHEBI:83088"/>
    </cofactor>
</comment>
<dbReference type="Gene3D" id="3.40.47.10">
    <property type="match status" value="2"/>
</dbReference>
<keyword evidence="8" id="KW-0597">Phosphoprotein</keyword>
<dbReference type="InterPro" id="IPR013217">
    <property type="entry name" value="Methyltransf_12"/>
</dbReference>
<dbReference type="PROSITE" id="PS52004">
    <property type="entry name" value="KS3_2"/>
    <property type="match status" value="2"/>
</dbReference>
<evidence type="ECO:0000259" key="18">
    <source>
        <dbReference type="PROSITE" id="PS52019"/>
    </source>
</evidence>
<dbReference type="Pfam" id="PF14765">
    <property type="entry name" value="PS-DH"/>
    <property type="match status" value="1"/>
</dbReference>
<dbReference type="SUPFAM" id="SSF53901">
    <property type="entry name" value="Thiolase-like"/>
    <property type="match status" value="2"/>
</dbReference>
<dbReference type="SMART" id="SM00826">
    <property type="entry name" value="PKS_DH"/>
    <property type="match status" value="1"/>
</dbReference>
<dbReference type="SUPFAM" id="SSF52777">
    <property type="entry name" value="CoA-dependent acyltransferases"/>
    <property type="match status" value="3"/>
</dbReference>
<dbReference type="InterPro" id="IPR036736">
    <property type="entry name" value="ACP-like_sf"/>
</dbReference>
<dbReference type="Gene3D" id="2.40.50.100">
    <property type="match status" value="1"/>
</dbReference>
<dbReference type="InterPro" id="IPR054514">
    <property type="entry name" value="RhiE-like_linker"/>
</dbReference>
<dbReference type="Gene3D" id="3.30.300.30">
    <property type="match status" value="1"/>
</dbReference>
<dbReference type="Pfam" id="PF00550">
    <property type="entry name" value="PP-binding"/>
    <property type="match status" value="4"/>
</dbReference>
<dbReference type="SUPFAM" id="SSF47336">
    <property type="entry name" value="ACP-like"/>
    <property type="match status" value="4"/>
</dbReference>
<evidence type="ECO:0000256" key="9">
    <source>
        <dbReference type="ARBA" id="ARBA00022679"/>
    </source>
</evidence>
<dbReference type="SUPFAM" id="SSF51230">
    <property type="entry name" value="Single hybrid motif"/>
    <property type="match status" value="1"/>
</dbReference>
<feature type="compositionally biased region" description="Basic and acidic residues" evidence="14">
    <location>
        <begin position="1063"/>
        <end position="1075"/>
    </location>
</feature>
<evidence type="ECO:0000256" key="2">
    <source>
        <dbReference type="ARBA" id="ARBA00001957"/>
    </source>
</evidence>
<dbReference type="Gene3D" id="3.30.559.30">
    <property type="entry name" value="Nonribosomal peptide synthetase, condensation domain"/>
    <property type="match status" value="1"/>
</dbReference>
<comment type="subcellular location">
    <subcellularLocation>
        <location evidence="3">Cytoplasm</location>
    </subcellularLocation>
</comment>
<proteinExistence type="inferred from homology"/>
<dbReference type="CDD" id="cd02440">
    <property type="entry name" value="AdoMet_MTases"/>
    <property type="match status" value="1"/>
</dbReference>
<dbReference type="Gene3D" id="3.40.50.720">
    <property type="entry name" value="NAD(P)-binding Rossmann-like Domain"/>
    <property type="match status" value="2"/>
</dbReference>
<dbReference type="Pfam" id="PF22336">
    <property type="entry name" value="RhiE-like_linker"/>
    <property type="match status" value="1"/>
</dbReference>
<dbReference type="InterPro" id="IPR013968">
    <property type="entry name" value="PKS_KR"/>
</dbReference>
<dbReference type="InterPro" id="IPR014030">
    <property type="entry name" value="Ketoacyl_synth_N"/>
</dbReference>
<keyword evidence="10" id="KW-0677">Repeat</keyword>
<reference evidence="19 20" key="1">
    <citation type="submission" date="2020-10" db="EMBL/GenBank/DDBJ databases">
        <title>Sequencing the genomes of 1000 actinobacteria strains.</title>
        <authorList>
            <person name="Klenk H.-P."/>
        </authorList>
    </citation>
    <scope>NUCLEOTIDE SEQUENCE [LARGE SCALE GENOMIC DNA]</scope>
    <source>
        <strain evidence="19 20">DSM 45157</strain>
    </source>
</reference>
<dbReference type="PROSITE" id="PS00455">
    <property type="entry name" value="AMP_BINDING"/>
    <property type="match status" value="1"/>
</dbReference>
<dbReference type="EMBL" id="JADBDY010000001">
    <property type="protein sequence ID" value="MBE1456910.1"/>
    <property type="molecule type" value="Genomic_DNA"/>
</dbReference>
<evidence type="ECO:0000256" key="12">
    <source>
        <dbReference type="ARBA" id="ARBA00023268"/>
    </source>
</evidence>
<comment type="similarity">
    <text evidence="5">Belongs to the 2-oxoacid dehydrogenase family.</text>
</comment>
<dbReference type="InterPro" id="IPR003016">
    <property type="entry name" value="2-oxoA_DH_lipoyl-BS"/>
</dbReference>
<dbReference type="InterPro" id="IPR020841">
    <property type="entry name" value="PKS_Beta-ketoAc_synthase_dom"/>
</dbReference>
<evidence type="ECO:0000313" key="19">
    <source>
        <dbReference type="EMBL" id="MBE1456910.1"/>
    </source>
</evidence>
<evidence type="ECO:0000256" key="5">
    <source>
        <dbReference type="ARBA" id="ARBA00007317"/>
    </source>
</evidence>
<dbReference type="InterPro" id="IPR001242">
    <property type="entry name" value="Condensation_dom"/>
</dbReference>
<evidence type="ECO:0000256" key="10">
    <source>
        <dbReference type="ARBA" id="ARBA00022737"/>
    </source>
</evidence>
<dbReference type="Pfam" id="PF02801">
    <property type="entry name" value="Ketoacyl-synt_C"/>
    <property type="match status" value="2"/>
</dbReference>
<dbReference type="CDD" id="cd06849">
    <property type="entry name" value="lipoyl_domain"/>
    <property type="match status" value="1"/>
</dbReference>
<sequence>MTTLTVPRLGEGIVEVTVTSLLKRPGETVAKDEIVYEIEHDKAALAIESPASGVLARWLVEEGQVVPVGTPVAEVSAEEPPPPPTKPAQGASPRAAGPAAPGERPRIPPRTRAYARRLGFDENLLPDIPRRGESVMPADVERYAASMRTSRNDSVDEPISASQKRLNAVMRTGAAEAVTAVVSVNLEDDVLERAARGFTGTGETGAFTTPFQVFAVAAARACADFPALRSRRVGDDRVRVFERADLGIACAQENGDLTVGVVRSADRLDDEEFGTAYASAVERALQGESEADGSVTLTLSHLGDEDVTFAVPVVVPPAVATLFLGAPEQSGPTGVRRVVLAFDHTVMNGHGAARYLGAVVDGVRALAPDSRPSAAPPLRRTMAGGDVLGRVGGIAARVAGHDLDPRRPLGEQGFDSARAVKLTRELSEEFGTRVPVTAVWRHPTLEALSRLCAGSAHSDGGGGTPDAEAEESAPPADDGDIAVVGMSCVVPGAADTDAYWRLLERGECRIAEVPPGRLAGAVPDGFRAAMLDGVDRFDAEFFGVTPRQAASMDPQQRILLESSWHALEHAGLNPDHLEETDTGVYVAACSYDYRELLVATGQADGYATVGTFPAFLANRVSHFYGTTGPSITVDTACSGALTALSLAEAALRSGDCGVALVGAANILSNAFNATAFHTAGMLSRSGESRVFDAAANGFVRGEGAGWVVLKPLRSAMIDGDPVLAVIRGTSVNHGGRSASLTAPNPRAQSTLIATALGRAGLTAADLGYLEAHGTGTPLGDPIELEAVREVLTKPVDAPGTAAGPDGRMWVGSAKANIGHLEGASGLVGLIKAVHVLRNGLIPPTPNVDRLNPEIDFREAPLAVADRAVSWPEADGKVRRAAVSSFGFGGSNAHTVLEEAPPAARTRVRDRGEAIYAIPLSADGERSLRRLAAALADFVERTGPDLAALAWTLQSGRKSLSTRAVLCARGPAPFVEAARALARGDEDGALARPGREAALTALPSGDGFRDGVRAWLRGQDADGETLWQGADRPRRIPLVPYPFERGSHWFPGTADEPGSADATEGDRADPRAERTGTAHRVSGREVVSGADLLDLMSERGSSELHGVRFITPVNPEDRHALHLAATGEGGRTVRCSGTVHARAARAVPADGRVEPPPVPPSTLRTRSADLGSELARRGVETDTLSSAVTDLRQSDGWVTGRLSVPGEGERWTCPVAWLDTVLQAACVAVGDHRPRLAAGVDSFVWTGGAPGRAEFTARLVGTENDNATVDVGVTDGTGEPLLSLRGLRLTVPPERGADRVRLFDSRWAEEEGPRAEGEQGPHLVLYDRATAALADDVRAVWSSCGAVAVGTGDRSEDIVSAVRDAVASAGDGPVRVCLLVGGARWTDDSEGVGHLRSWLLSLVETAQSLSRARAVARIRLATTALTAPDGGLPAPGAALQGALIGALRTLPRESSAFTVAAVDLPGGVLEDVSGGTSAVEAVLDEPCASLPALVALRGGRRYRQILVELPEPSDGPGAGGFREGGLYVVLGGARGVGAETARYLASRYGARLVLVGRSEPDPGIRDLLEELGTAVYRRADASSAQDVRRLLEECVSVFGEPDGVINSVGTVSDARLTEMTAADLDRSLASKVGAVVELRRALRGTPDTDLVLFSSVAGVFGSEGGLNYAAANAFLGHYATAGDGTGPTVRTFDWGLWRGTGLARRYSAHVRKQYPGIEDFPPEKGAAALDAGMRGGASRILAVAGDPRQLRSLGVSPGDGRPDPAVRLDGYARSALARAMADLGLTEARRGTDDPDTVAERLGIVDGHRRLLAAIMDVLPAGGSPPPDTHELGYTRAGLLRDHPDLAGHVDLLDAALADLGPVLRGELRATGVLFPGGDMSAVGAIYSGNGLFDPANEDVATHLAAAVTDINRRTGRPARVLEVGAGVGGTTEAVLNALDRAGASAEYTYTDVSPAFLNHGRTRFGGRVDTRLLDIERDPGEQGFERGRFDIMLASNVMHATRDLARSLDHVRGLLAENGTFLMAEIVVPAVCHTVTFGLTEGWWRFTDPGYRLPHGPLLSMDGWSRVLRDHGWERREASAHRSSPGALAVLRCVPTSASGTAALRAPEAGAEGSPSPEADRLPPEGADDLVPEILTLVARLTGRAPDGLDSGADFPGLGVDSLLNGEMVDALRERFPGHDLPATILYEHTSPLALARWLADTRTAPPENREVPGTGSPVPVPQPVAPPTAAPTVETRGPTPPSGRGDGVAVVGLAGRYPGASDLDAFWRLLAEGRSPVTEVPGHRWDWRTARSLGGGYARWGCFVDGEDRFDPHIFGITSRDAAVMDPQERLFLEIAWEAFETAGYSRRTLSGSAGRRVGVFAGVTANSHLLAQRDARRSGADNPEYAVTAAASVANRVSHALDLNGPSLAVDTMCSSSLTAVHLACRALEAGDADMALAGGVNLYLHPDRLAGLCALGMPSRGSRTRAFGAGGDGFVPGEGAGALVLKPFERAVADGDTVYAVIRGTGVNHGGGAGRYTVPNPGAQADVVRETLQRARVRPEAIDYVEAHGTGTRLGDPIELRALALAFGDRPGRRDAVRIGSVKSNIGHAEAAAGVAGLTKTILQMLHGRLAPTLNSEPANPEVDLGDGAFRLQRDLEAWPTGPGGGPPCAAVSSFGAGGANAHVVLEGHPREEPEGGGPDGPLTIPLSAPSRPRLRALADRLRAWLSAEPDDGHLSRHPVRLADMAHTLAVGRECWPHRAAIQTDDRAALDAALAALAEGGVHPALTTEEDAVRAEATARAWVVDGAWPRSAVDAGRRRVALPTTPFERVVFPTPSVPTGSDERRTDLPLSDSLRTPDAVRASVRFGSGARWVAHHTVDGEPVLPAALQPELVYEALLSCGVSPYEHEIRDLVWTAAAGGLPMTVRAELDEPGVDGSRAFRVLAGTTTVGQGHLAPSARETVRPTLTYALDALEGRLAEAYVGADAFYRVFRDRGFSYGPLYRAVRRVFSDGDEAFGFASLPEGEDPDGRHVVHPALLDAACQTAVYGLLREAPEGGARYRPMAVDRLSVHGPVTGAVYLHTVRARKADDGATHVFDLRVVSSEDGRVIAEADGFRVRVQEAAAQSRPASEAPRTPGTSETSRTSETPRPPDVGGYRLGWEPAPRPGRSAGPDGPVWVIGSGRPAQALARFAHAELSGLAEADEKALLRLLEETGAPRTVLVDLDGVVGCDFGARPLDIDGVVTGWEEFRDSTLRPVFTFLRDLIRTRGIDGVRLLVTADAGDDTGPVHHALHGLLRTLGAETSRIRPCLVLVERDALADEASLAPRLFAEDDPADDWVRLGGADGRRTPVLRPETGLPPAAPADLVRPDGTYLIVGGLGGLGRRVASAVLGACPDARVVLTGRSEPDPAVLDSLRETAGVAARPTALSYHRCDAGDREQVGALAANLERDGVRLRGVFYMAGLLRDGFLRGKSLEDVEEVCRAKALGAVSVDAAFADHPLDFFVMASSLAALIGNEGQGDYAFANGFLDGFARARDRWAAQGSRSGRTAAVALPILAGAGMSPPEAALDHLHHTYGLRPLDTAGAVRALWPRLAPEAGSAHVALVAGDRDRWERALGVEQPDVGPSGSAPVSGSGTERRGSDPRIIDGLARHVAEAVGVDPAVIRPDAPLEEFGVDSVALLRLNRALEGEFGRVPQSVLLDSATLNDLAVRLSATTGATVEPAGPPSPRAEVRSDEHVLLPDRLVGIWTADQTAAPEAPYNISLAWRLPRRADRDALARAVRALVERHRVLAASVRFADGELVFVPSGLPPEPVSRRVGPEDDLDALVRAEADRRFDPSAEPLLRTVLWTGADGDVLQFTTHHLAVDGWSADILRRDFDALYSAQAGEEAPLPPAADFADVLRRQNADEREGGERAAAYWRRRLAEPATGRPFPTRAADDAVGEHREYSLPSGVADLLHETAARAGVFPFAVLLAAFSAALGRATGARELRVAVPVHGRGAAAEESAVGCFMGSVPIQVDLTPARPVATWLREIQEEVRNALAHAETPYPVLAEMCREAGGQPSVPSVTLAFQNWKRDSSPRRILPDRYFYRRGQRGHFDLGLEVAVTATGVDVIANHRSSTLDGEAVDALVDDLRRMVTEIGHSHDAVVGDLMSPEAATLLARFDAEAKARPEAVAAEDAGGSLTYAELSEGADRVAARVEDESGGGEPVAVLVDRSVRLPVVLLGVLRSGRPYVPLDASYPLERLRMIIEDAGCAVAVADAHLADRLPEGVRRLDAAAAVSQDTSSPSDPRDLPGVAPADLAYLMFTSGSSGRPKGVAVTHSNVVHTLDAIARRIGWTRSDRLLAVTTVCFDISVLEIFLPLLSGGTVVIADQADTVDGRRLARVLTERRITALQATPAGWRLLVDAGWRGTPGLTALCGGEQLPDSLARELTARVRRLWNVYGPTEATIWSTIAEIEHGGRVSLGEPIGATDLVVTGVGGSGEAPPGEPGELWIGGPGVARGYWNRPELTAERFTAHPLLREGGGRYFRTGDLVRTVPEGGMVFLGRADSQVKIRGHRVELAEVEAALERHPGVARGVAYARGEGAHARIVAVIEPVRGAPEPSHAALREAASTVLPPWMLPARTVVADALPLTLNGKTDRARAAELIDSEEDPSGPASADGGPGEADVRERVAAAWCDVLGVARVEHDQRFFHAGGNSLLLGRLLARLDALYPEAELEVTDLFANPTVDAQSALLTSRIGPPRPDRPRPSPEAGAAPAPAGPDTASRRELRRAYRLGETL</sequence>
<feature type="region of interest" description="Disordered" evidence="14">
    <location>
        <begin position="2817"/>
        <end position="2836"/>
    </location>
</feature>
<dbReference type="InterPro" id="IPR029063">
    <property type="entry name" value="SAM-dependent_MTases_sf"/>
</dbReference>
<dbReference type="InterPro" id="IPR023213">
    <property type="entry name" value="CAT-like_dom_sf"/>
</dbReference>
<dbReference type="InterPro" id="IPR025110">
    <property type="entry name" value="AMP-bd_C"/>
</dbReference>
<dbReference type="InterPro" id="IPR042104">
    <property type="entry name" value="PKS_dehydratase_sf"/>
</dbReference>
<dbReference type="Pfam" id="PF00668">
    <property type="entry name" value="Condensation"/>
    <property type="match status" value="1"/>
</dbReference>
<dbReference type="PANTHER" id="PTHR43775:SF37">
    <property type="entry name" value="SI:DKEY-61P9.11"/>
    <property type="match status" value="1"/>
</dbReference>
<dbReference type="PROSITE" id="PS50075">
    <property type="entry name" value="CARRIER"/>
    <property type="match status" value="3"/>
</dbReference>
<feature type="region of interest" description="Disordered" evidence="14">
    <location>
        <begin position="4723"/>
        <end position="4768"/>
    </location>
</feature>
<evidence type="ECO:0000256" key="14">
    <source>
        <dbReference type="SAM" id="MobiDB-lite"/>
    </source>
</evidence>
<dbReference type="InterPro" id="IPR014031">
    <property type="entry name" value="Ketoacyl_synth_C"/>
</dbReference>
<keyword evidence="6" id="KW-0596">Phosphopantetheine</keyword>
<dbReference type="Gene3D" id="3.30.70.3290">
    <property type="match status" value="1"/>
</dbReference>
<dbReference type="InterPro" id="IPR020845">
    <property type="entry name" value="AMP-binding_CS"/>
</dbReference>
<dbReference type="CDD" id="cd00833">
    <property type="entry name" value="PKS"/>
    <property type="match status" value="2"/>
</dbReference>
<dbReference type="Pfam" id="PF13193">
    <property type="entry name" value="AMP-binding_C"/>
    <property type="match status" value="1"/>
</dbReference>
<feature type="region of interest" description="Disordered" evidence="14">
    <location>
        <begin position="3601"/>
        <end position="3627"/>
    </location>
</feature>
<dbReference type="Pfam" id="PF16197">
    <property type="entry name" value="KAsynt_C_assoc"/>
    <property type="match status" value="1"/>
</dbReference>
<dbReference type="InterPro" id="IPR036291">
    <property type="entry name" value="NAD(P)-bd_dom_sf"/>
</dbReference>
<evidence type="ECO:0000259" key="15">
    <source>
        <dbReference type="PROSITE" id="PS50075"/>
    </source>
</evidence>
<dbReference type="InterPro" id="IPR045851">
    <property type="entry name" value="AMP-bd_C_sf"/>
</dbReference>
<feature type="compositionally biased region" description="Low complexity" evidence="14">
    <location>
        <begin position="4739"/>
        <end position="4752"/>
    </location>
</feature>
<feature type="active site" description="Proton donor; for dehydratase activity" evidence="13">
    <location>
        <position position="3022"/>
    </location>
</feature>
<feature type="domain" description="Carrier" evidence="15">
    <location>
        <begin position="4651"/>
        <end position="4727"/>
    </location>
</feature>
<dbReference type="Gene3D" id="3.40.50.150">
    <property type="entry name" value="Vaccinia Virus protein VP39"/>
    <property type="match status" value="1"/>
</dbReference>
<dbReference type="InterPro" id="IPR049551">
    <property type="entry name" value="PKS_DH_C"/>
</dbReference>
<feature type="region of interest" description="Disordered" evidence="14">
    <location>
        <begin position="2102"/>
        <end position="2127"/>
    </location>
</feature>
<feature type="domain" description="Carrier" evidence="15">
    <location>
        <begin position="382"/>
        <end position="456"/>
    </location>
</feature>
<accession>A0ABR9HD10</accession>
<dbReference type="Pfam" id="PF00501">
    <property type="entry name" value="AMP-binding"/>
    <property type="match status" value="1"/>
</dbReference>
<dbReference type="SUPFAM" id="SSF53335">
    <property type="entry name" value="S-adenosyl-L-methionine-dependent methyltransferases"/>
    <property type="match status" value="1"/>
</dbReference>
<dbReference type="InterPro" id="IPR049900">
    <property type="entry name" value="PKS_mFAS_DH"/>
</dbReference>
<dbReference type="InterPro" id="IPR020806">
    <property type="entry name" value="PKS_PP-bd"/>
</dbReference>
<dbReference type="SMART" id="SM00823">
    <property type="entry name" value="PKS_PP"/>
    <property type="match status" value="4"/>
</dbReference>
<feature type="compositionally biased region" description="Pro residues" evidence="14">
    <location>
        <begin position="2219"/>
        <end position="2230"/>
    </location>
</feature>
<keyword evidence="20" id="KW-1185">Reference proteome</keyword>
<dbReference type="SUPFAM" id="SSF51735">
    <property type="entry name" value="NAD(P)-binding Rossmann-fold domains"/>
    <property type="match status" value="3"/>
</dbReference>
<feature type="compositionally biased region" description="Low complexity" evidence="14">
    <location>
        <begin position="3607"/>
        <end position="3619"/>
    </location>
</feature>
<comment type="caution">
    <text evidence="19">The sequence shown here is derived from an EMBL/GenBank/DDBJ whole genome shotgun (WGS) entry which is preliminary data.</text>
</comment>
<keyword evidence="11" id="KW-0450">Lipoyl</keyword>
<dbReference type="Gene3D" id="3.30.559.10">
    <property type="entry name" value="Chloramphenicol acetyltransferase-like domain"/>
    <property type="match status" value="2"/>
</dbReference>
<dbReference type="SUPFAM" id="SSF56801">
    <property type="entry name" value="Acetyl-CoA synthetase-like"/>
    <property type="match status" value="1"/>
</dbReference>
<evidence type="ECO:0000256" key="3">
    <source>
        <dbReference type="ARBA" id="ARBA00004496"/>
    </source>
</evidence>
<dbReference type="Pfam" id="PF00109">
    <property type="entry name" value="ketoacyl-synt"/>
    <property type="match status" value="2"/>
</dbReference>
<dbReference type="NCBIfam" id="TIGR01733">
    <property type="entry name" value="AA-adenyl-dom"/>
    <property type="match status" value="1"/>
</dbReference>
<evidence type="ECO:0000259" key="17">
    <source>
        <dbReference type="PROSITE" id="PS52004"/>
    </source>
</evidence>
<dbReference type="Proteomes" id="UP000598217">
    <property type="component" value="Unassembled WGS sequence"/>
</dbReference>
<feature type="active site" description="Proton acceptor; for dehydratase activity" evidence="13">
    <location>
        <position position="2859"/>
    </location>
</feature>
<keyword evidence="12" id="KW-0511">Multifunctional enzyme</keyword>
<evidence type="ECO:0000313" key="20">
    <source>
        <dbReference type="Proteomes" id="UP000598217"/>
    </source>
</evidence>
<dbReference type="CDD" id="cd08953">
    <property type="entry name" value="KR_2_SDR_x"/>
    <property type="match status" value="1"/>
</dbReference>
<comment type="cofactor">
    <cofactor evidence="2">
        <name>pantetheine 4'-phosphate</name>
        <dbReference type="ChEBI" id="CHEBI:47942"/>
    </cofactor>
</comment>
<dbReference type="InterPro" id="IPR016039">
    <property type="entry name" value="Thiolase-like"/>
</dbReference>
<feature type="region of interest" description="Disordered" evidence="14">
    <location>
        <begin position="1145"/>
        <end position="1164"/>
    </location>
</feature>
<feature type="region of interest" description="N-terminal hotdog fold" evidence="13">
    <location>
        <begin position="2826"/>
        <end position="2948"/>
    </location>
</feature>
<dbReference type="SMART" id="SM00825">
    <property type="entry name" value="PKS_KS"/>
    <property type="match status" value="2"/>
</dbReference>
<dbReference type="PROSITE" id="PS50968">
    <property type="entry name" value="BIOTINYL_LIPOYL"/>
    <property type="match status" value="1"/>
</dbReference>
<keyword evidence="9" id="KW-0808">Transferase</keyword>
<keyword evidence="7" id="KW-0963">Cytoplasm</keyword>
<dbReference type="InterPro" id="IPR010071">
    <property type="entry name" value="AA_adenyl_dom"/>
</dbReference>
<dbReference type="InterPro" id="IPR020807">
    <property type="entry name" value="PKS_DH"/>
</dbReference>
<dbReference type="SMART" id="SM00822">
    <property type="entry name" value="PKS_KR"/>
    <property type="match status" value="2"/>
</dbReference>
<dbReference type="InterPro" id="IPR042099">
    <property type="entry name" value="ANL_N_sf"/>
</dbReference>
<dbReference type="Pfam" id="PF00364">
    <property type="entry name" value="Biotin_lipoyl"/>
    <property type="match status" value="1"/>
</dbReference>
<evidence type="ECO:0000256" key="1">
    <source>
        <dbReference type="ARBA" id="ARBA00001938"/>
    </source>
</evidence>
<dbReference type="InterPro" id="IPR001078">
    <property type="entry name" value="2-oxoacid_DH_actylTfrase"/>
</dbReference>
<feature type="domain" description="PKS/mFAS DH" evidence="18">
    <location>
        <begin position="2826"/>
        <end position="3109"/>
    </location>
</feature>
<evidence type="ECO:0000256" key="8">
    <source>
        <dbReference type="ARBA" id="ARBA00022553"/>
    </source>
</evidence>
<dbReference type="RefSeq" id="WP_191268099.1">
    <property type="nucleotide sequence ID" value="NZ_BMXJ01000002.1"/>
</dbReference>
<dbReference type="InterPro" id="IPR009081">
    <property type="entry name" value="PP-bd_ACP"/>
</dbReference>
<dbReference type="PROSITE" id="PS00189">
    <property type="entry name" value="LIPOYL"/>
    <property type="match status" value="1"/>
</dbReference>
<protein>
    <submittedName>
        <fullName evidence="19">Amino acid adenylation domain-containing protein</fullName>
    </submittedName>
</protein>
<dbReference type="Gene3D" id="1.10.1200.10">
    <property type="entry name" value="ACP-like"/>
    <property type="match status" value="4"/>
</dbReference>
<name>A0ABR9HD10_9ACTN</name>
<feature type="domain" description="Carrier" evidence="15">
    <location>
        <begin position="2125"/>
        <end position="2203"/>
    </location>
</feature>
<feature type="compositionally biased region" description="Low complexity" evidence="14">
    <location>
        <begin position="87"/>
        <end position="102"/>
    </location>
</feature>
<feature type="region of interest" description="Disordered" evidence="14">
    <location>
        <begin position="4634"/>
        <end position="4654"/>
    </location>
</feature>
<dbReference type="Pfam" id="PF08659">
    <property type="entry name" value="KR"/>
    <property type="match status" value="2"/>
</dbReference>